<dbReference type="PANTHER" id="PTHR43065">
    <property type="entry name" value="SENSOR HISTIDINE KINASE"/>
    <property type="match status" value="1"/>
</dbReference>
<dbReference type="InterPro" id="IPR036097">
    <property type="entry name" value="HisK_dim/P_sf"/>
</dbReference>
<gene>
    <name evidence="11" type="ORF">HUE88_03470</name>
</gene>
<evidence type="ECO:0000256" key="7">
    <source>
        <dbReference type="ARBA" id="ARBA00022840"/>
    </source>
</evidence>
<dbReference type="SMART" id="SM00387">
    <property type="entry name" value="HATPase_c"/>
    <property type="match status" value="1"/>
</dbReference>
<dbReference type="InterPro" id="IPR003661">
    <property type="entry name" value="HisK_dim/P_dom"/>
</dbReference>
<evidence type="ECO:0000256" key="8">
    <source>
        <dbReference type="ARBA" id="ARBA00023012"/>
    </source>
</evidence>
<sequence>MQTVIKIFSILFITNLYSNETTKHLSDTFSVYTPYFAILTFFAAIVIFLMYRYYNNKRVDEELKKTVEEELRKSKERDKIIFTQSKLASMGEMMENIAHQWRQPLSQINSAVLVIDDILYEKKINDSVIEEKLLEIESLTKYMSKTIDDFKDFFNKNKKREKFSLNELIEHSVYIVKGTLKSNNIEVKTYFNEKLLCNSYRNELQQAIITILNNAKFMFIHRNIFKPKITIRAEKVDDNFSITICDNAGGIDKEIISKIFEPYFTTKHKSQGTGLGLYISKMMIEESMGGKLSVKNSNGGACFEIILKGDDE</sequence>
<dbReference type="SUPFAM" id="SSF55874">
    <property type="entry name" value="ATPase domain of HSP90 chaperone/DNA topoisomerase II/histidine kinase"/>
    <property type="match status" value="1"/>
</dbReference>
<dbReference type="Pfam" id="PF02518">
    <property type="entry name" value="HATPase_c"/>
    <property type="match status" value="1"/>
</dbReference>
<dbReference type="InterPro" id="IPR004358">
    <property type="entry name" value="Sig_transdc_His_kin-like_C"/>
</dbReference>
<keyword evidence="4" id="KW-0808">Transferase</keyword>
<keyword evidence="9" id="KW-1133">Transmembrane helix</keyword>
<evidence type="ECO:0000256" key="9">
    <source>
        <dbReference type="SAM" id="Phobius"/>
    </source>
</evidence>
<keyword evidence="7" id="KW-0067">ATP-binding</keyword>
<dbReference type="AlphaFoldDB" id="A0A7S7LXM6"/>
<keyword evidence="9" id="KW-0472">Membrane</keyword>
<name>A0A7S7LXM6_9BACT</name>
<dbReference type="CDD" id="cd00082">
    <property type="entry name" value="HisKA"/>
    <property type="match status" value="1"/>
</dbReference>
<dbReference type="Gene3D" id="3.30.565.10">
    <property type="entry name" value="Histidine kinase-like ATPase, C-terminal domain"/>
    <property type="match status" value="1"/>
</dbReference>
<keyword evidence="5" id="KW-0547">Nucleotide-binding</keyword>
<dbReference type="EMBL" id="CP054492">
    <property type="protein sequence ID" value="QOY52758.1"/>
    <property type="molecule type" value="Genomic_DNA"/>
</dbReference>
<reference evidence="11 12" key="1">
    <citation type="submission" date="2020-05" db="EMBL/GenBank/DDBJ databases">
        <title>Sulfurimonas marisnigri, sp. nov., and Sulfurimonas baltica, sp. nov., manganese oxide reducing chemolithoautotrophs of the class Epsilonproteobacteria isolated from the pelagic redoxclines of the Black and Baltic Seas and emended description of the genus Sulfurimonas.</title>
        <authorList>
            <person name="Henkel J.V."/>
            <person name="Laudan C."/>
            <person name="Werner J."/>
            <person name="Neu T."/>
            <person name="Plewe S."/>
            <person name="Sproer C."/>
            <person name="Bunk B."/>
            <person name="Schulz-Vogt H.N."/>
        </authorList>
    </citation>
    <scope>NUCLEOTIDE SEQUENCE [LARGE SCALE GENOMIC DNA]</scope>
    <source>
        <strain evidence="11 12">GD2</strain>
    </source>
</reference>
<dbReference type="PROSITE" id="PS50109">
    <property type="entry name" value="HIS_KIN"/>
    <property type="match status" value="1"/>
</dbReference>
<evidence type="ECO:0000256" key="3">
    <source>
        <dbReference type="ARBA" id="ARBA00022553"/>
    </source>
</evidence>
<dbReference type="EC" id="2.7.13.3" evidence="2"/>
<dbReference type="GO" id="GO:0005524">
    <property type="term" value="F:ATP binding"/>
    <property type="evidence" value="ECO:0007669"/>
    <property type="project" value="UniProtKB-KW"/>
</dbReference>
<protein>
    <recommendedName>
        <fullName evidence="2">histidine kinase</fullName>
        <ecNumber evidence="2">2.7.13.3</ecNumber>
    </recommendedName>
</protein>
<accession>A0A7S7LXM6</accession>
<feature type="transmembrane region" description="Helical" evidence="9">
    <location>
        <begin position="34"/>
        <end position="54"/>
    </location>
</feature>
<evidence type="ECO:0000313" key="11">
    <source>
        <dbReference type="EMBL" id="QOY52758.1"/>
    </source>
</evidence>
<dbReference type="SUPFAM" id="SSF47384">
    <property type="entry name" value="Homodimeric domain of signal transducing histidine kinase"/>
    <property type="match status" value="1"/>
</dbReference>
<dbReference type="PRINTS" id="PR00344">
    <property type="entry name" value="BCTRLSENSOR"/>
</dbReference>
<dbReference type="Proteomes" id="UP000593994">
    <property type="component" value="Chromosome"/>
</dbReference>
<evidence type="ECO:0000256" key="2">
    <source>
        <dbReference type="ARBA" id="ARBA00012438"/>
    </source>
</evidence>
<keyword evidence="6 11" id="KW-0418">Kinase</keyword>
<feature type="domain" description="Histidine kinase" evidence="10">
    <location>
        <begin position="96"/>
        <end position="311"/>
    </location>
</feature>
<keyword evidence="8" id="KW-0902">Two-component regulatory system</keyword>
<proteinExistence type="predicted"/>
<keyword evidence="12" id="KW-1185">Reference proteome</keyword>
<dbReference type="RefSeq" id="WP_194371107.1">
    <property type="nucleotide sequence ID" value="NZ_CP054492.1"/>
</dbReference>
<evidence type="ECO:0000256" key="6">
    <source>
        <dbReference type="ARBA" id="ARBA00022777"/>
    </source>
</evidence>
<keyword evidence="9" id="KW-0812">Transmembrane</keyword>
<evidence type="ECO:0000256" key="5">
    <source>
        <dbReference type="ARBA" id="ARBA00022741"/>
    </source>
</evidence>
<dbReference type="Gene3D" id="1.10.287.130">
    <property type="match status" value="1"/>
</dbReference>
<organism evidence="11 12">
    <name type="scientific">Candidatus Sulfurimonas baltica</name>
    <dbReference type="NCBI Taxonomy" id="2740404"/>
    <lineage>
        <taxon>Bacteria</taxon>
        <taxon>Pseudomonadati</taxon>
        <taxon>Campylobacterota</taxon>
        <taxon>Epsilonproteobacteria</taxon>
        <taxon>Campylobacterales</taxon>
        <taxon>Sulfurimonadaceae</taxon>
        <taxon>Sulfurimonas</taxon>
    </lineage>
</organism>
<dbReference type="InterPro" id="IPR036890">
    <property type="entry name" value="HATPase_C_sf"/>
</dbReference>
<evidence type="ECO:0000256" key="4">
    <source>
        <dbReference type="ARBA" id="ARBA00022679"/>
    </source>
</evidence>
<dbReference type="KEGG" id="sbal:HUE88_03470"/>
<dbReference type="InterPro" id="IPR005467">
    <property type="entry name" value="His_kinase_dom"/>
</dbReference>
<dbReference type="GO" id="GO:0000155">
    <property type="term" value="F:phosphorelay sensor kinase activity"/>
    <property type="evidence" value="ECO:0007669"/>
    <property type="project" value="InterPro"/>
</dbReference>
<evidence type="ECO:0000313" key="12">
    <source>
        <dbReference type="Proteomes" id="UP000593994"/>
    </source>
</evidence>
<evidence type="ECO:0000256" key="1">
    <source>
        <dbReference type="ARBA" id="ARBA00000085"/>
    </source>
</evidence>
<dbReference type="InterPro" id="IPR003594">
    <property type="entry name" value="HATPase_dom"/>
</dbReference>
<dbReference type="PANTHER" id="PTHR43065:SF10">
    <property type="entry name" value="PEROXIDE STRESS-ACTIVATED HISTIDINE KINASE MAK3"/>
    <property type="match status" value="1"/>
</dbReference>
<comment type="catalytic activity">
    <reaction evidence="1">
        <text>ATP + protein L-histidine = ADP + protein N-phospho-L-histidine.</text>
        <dbReference type="EC" id="2.7.13.3"/>
    </reaction>
</comment>
<keyword evidence="3" id="KW-0597">Phosphoprotein</keyword>
<evidence type="ECO:0000259" key="10">
    <source>
        <dbReference type="PROSITE" id="PS50109"/>
    </source>
</evidence>